<proteinExistence type="predicted"/>
<feature type="region of interest" description="Disordered" evidence="1">
    <location>
        <begin position="1"/>
        <end position="86"/>
    </location>
</feature>
<dbReference type="Proteomes" id="UP001176941">
    <property type="component" value="Chromosome 20"/>
</dbReference>
<keyword evidence="3" id="KW-1185">Reference proteome</keyword>
<sequence>MALLCEASQPQRGRGRAETRLLRAGRSRRETRAGRSARSQTAEAKRGARGSGPPRPARTAGRSSVLTRTSLYLKGAPGLRAQGRLG</sequence>
<feature type="compositionally biased region" description="Polar residues" evidence="1">
    <location>
        <begin position="61"/>
        <end position="70"/>
    </location>
</feature>
<organism evidence="2 3">
    <name type="scientific">Rangifer tarandus platyrhynchus</name>
    <name type="common">Svalbard reindeer</name>
    <dbReference type="NCBI Taxonomy" id="3082113"/>
    <lineage>
        <taxon>Eukaryota</taxon>
        <taxon>Metazoa</taxon>
        <taxon>Chordata</taxon>
        <taxon>Craniata</taxon>
        <taxon>Vertebrata</taxon>
        <taxon>Euteleostomi</taxon>
        <taxon>Mammalia</taxon>
        <taxon>Eutheria</taxon>
        <taxon>Laurasiatheria</taxon>
        <taxon>Artiodactyla</taxon>
        <taxon>Ruminantia</taxon>
        <taxon>Pecora</taxon>
        <taxon>Cervidae</taxon>
        <taxon>Odocoileinae</taxon>
        <taxon>Rangifer</taxon>
    </lineage>
</organism>
<name>A0ABN8YP59_RANTA</name>
<reference evidence="2" key="1">
    <citation type="submission" date="2023-04" db="EMBL/GenBank/DDBJ databases">
        <authorList>
            <consortium name="ELIXIR-Norway"/>
        </authorList>
    </citation>
    <scope>NUCLEOTIDE SEQUENCE [LARGE SCALE GENOMIC DNA]</scope>
</reference>
<protein>
    <submittedName>
        <fullName evidence="2">Uncharacterized protein</fullName>
    </submittedName>
</protein>
<dbReference type="EMBL" id="OX459956">
    <property type="protein sequence ID" value="CAI9162396.1"/>
    <property type="molecule type" value="Genomic_DNA"/>
</dbReference>
<evidence type="ECO:0000256" key="1">
    <source>
        <dbReference type="SAM" id="MobiDB-lite"/>
    </source>
</evidence>
<accession>A0ABN8YP59</accession>
<evidence type="ECO:0000313" key="3">
    <source>
        <dbReference type="Proteomes" id="UP001176941"/>
    </source>
</evidence>
<evidence type="ECO:0000313" key="2">
    <source>
        <dbReference type="EMBL" id="CAI9162396.1"/>
    </source>
</evidence>
<feature type="compositionally biased region" description="Basic and acidic residues" evidence="1">
    <location>
        <begin position="15"/>
        <end position="33"/>
    </location>
</feature>
<gene>
    <name evidence="2" type="ORF">MRATA1EN1_LOCUS11358</name>
</gene>